<evidence type="ECO:0000256" key="1">
    <source>
        <dbReference type="SAM" id="Phobius"/>
    </source>
</evidence>
<feature type="non-terminal residue" evidence="2">
    <location>
        <position position="310"/>
    </location>
</feature>
<evidence type="ECO:0000313" key="2">
    <source>
        <dbReference type="EMBL" id="EPY26758.1"/>
    </source>
</evidence>
<sequence length="310" mass="34376">MEKYRKFSDAATGVNPFLTQRVPSALGRFLSPIMFPCRLLFLFVFATLLLLVEAVLVYGLCYNLLGRLCGCMEAAEAVYTYSGLGLLREGLLLRGFFFFLGHVLPVKIDPMMYSTGAVPPSKRNSINGGDIVFCNSQSVWDFMVLEVILKKPFLAVAFPTPPAGFFASPPPSPSAETVQLFLPGALQRYHVWRHIHRSNTLPYVQALARWQRETLDSSSHADAAPHKPYVDVALAAQCRARQLRVPLVYFAEGTATNGRGVLQLPRLRCFSNEVEPATAEPVLRAHTATLFYQSDALLTVCAEHEGRPQP</sequence>
<proteinExistence type="predicted"/>
<comment type="caution">
    <text evidence="2">The sequence shown here is derived from an EMBL/GenBank/DDBJ whole genome shotgun (WGS) entry which is preliminary data.</text>
</comment>
<name>S9UCV1_9TRYP</name>
<evidence type="ECO:0000313" key="3">
    <source>
        <dbReference type="Proteomes" id="UP000015354"/>
    </source>
</evidence>
<dbReference type="EMBL" id="ATMH01006094">
    <property type="protein sequence ID" value="EPY26758.1"/>
    <property type="molecule type" value="Genomic_DNA"/>
</dbReference>
<keyword evidence="1" id="KW-0812">Transmembrane</keyword>
<accession>S9UCV1</accession>
<keyword evidence="1" id="KW-0472">Membrane</keyword>
<dbReference type="OrthoDB" id="272512at2759"/>
<evidence type="ECO:0008006" key="4">
    <source>
        <dbReference type="Google" id="ProtNLM"/>
    </source>
</evidence>
<reference evidence="2 3" key="1">
    <citation type="journal article" date="2013" name="PLoS ONE">
        <title>Predicting the Proteins of Angomonas deanei, Strigomonas culicis and Their Respective Endosymbionts Reveals New Aspects of the Trypanosomatidae Family.</title>
        <authorList>
            <person name="Motta M.C."/>
            <person name="Martins A.C."/>
            <person name="de Souza S.S."/>
            <person name="Catta-Preta C.M."/>
            <person name="Silva R."/>
            <person name="Klein C.C."/>
            <person name="de Almeida L.G."/>
            <person name="de Lima Cunha O."/>
            <person name="Ciapina L.P."/>
            <person name="Brocchi M."/>
            <person name="Colabardini A.C."/>
            <person name="de Araujo Lima B."/>
            <person name="Machado C.R."/>
            <person name="de Almeida Soares C.M."/>
            <person name="Probst C.M."/>
            <person name="de Menezes C.B."/>
            <person name="Thompson C.E."/>
            <person name="Bartholomeu D.C."/>
            <person name="Gradia D.F."/>
            <person name="Pavoni D.P."/>
            <person name="Grisard E.C."/>
            <person name="Fantinatti-Garboggini F."/>
            <person name="Marchini F.K."/>
            <person name="Rodrigues-Luiz G.F."/>
            <person name="Wagner G."/>
            <person name="Goldman G.H."/>
            <person name="Fietto J.L."/>
            <person name="Elias M.C."/>
            <person name="Goldman M.H."/>
            <person name="Sagot M.F."/>
            <person name="Pereira M."/>
            <person name="Stoco P.H."/>
            <person name="de Mendonca-Neto R.P."/>
            <person name="Teixeira S.M."/>
            <person name="Maciel T.E."/>
            <person name="de Oliveira Mendes T.A."/>
            <person name="Urmenyi T.P."/>
            <person name="de Souza W."/>
            <person name="Schenkman S."/>
            <person name="de Vasconcelos A.T."/>
        </authorList>
    </citation>
    <scope>NUCLEOTIDE SEQUENCE [LARGE SCALE GENOMIC DNA]</scope>
</reference>
<protein>
    <recommendedName>
        <fullName evidence="4">Acyltransferase</fullName>
    </recommendedName>
</protein>
<dbReference type="Proteomes" id="UP000015354">
    <property type="component" value="Unassembled WGS sequence"/>
</dbReference>
<dbReference type="AlphaFoldDB" id="S9UCV1"/>
<feature type="transmembrane region" description="Helical" evidence="1">
    <location>
        <begin position="39"/>
        <end position="65"/>
    </location>
</feature>
<keyword evidence="3" id="KW-1185">Reference proteome</keyword>
<keyword evidence="1" id="KW-1133">Transmembrane helix</keyword>
<gene>
    <name evidence="2" type="ORF">STCU_06094</name>
</gene>
<organism evidence="2 3">
    <name type="scientific">Strigomonas culicis</name>
    <dbReference type="NCBI Taxonomy" id="28005"/>
    <lineage>
        <taxon>Eukaryota</taxon>
        <taxon>Discoba</taxon>
        <taxon>Euglenozoa</taxon>
        <taxon>Kinetoplastea</taxon>
        <taxon>Metakinetoplastina</taxon>
        <taxon>Trypanosomatida</taxon>
        <taxon>Trypanosomatidae</taxon>
        <taxon>Strigomonadinae</taxon>
        <taxon>Strigomonas</taxon>
    </lineage>
</organism>